<dbReference type="PANTHER" id="PTHR11058:SF22">
    <property type="entry name" value="NADH-QUINONE OXIDOREDUCTASE SUBUNIT A"/>
    <property type="match status" value="1"/>
</dbReference>
<dbReference type="GO" id="GO:0008137">
    <property type="term" value="F:NADH dehydrogenase (ubiquinone) activity"/>
    <property type="evidence" value="ECO:0007669"/>
    <property type="project" value="InterPro"/>
</dbReference>
<evidence type="ECO:0000256" key="4">
    <source>
        <dbReference type="ARBA" id="ARBA00022475"/>
    </source>
</evidence>
<evidence type="ECO:0000256" key="8">
    <source>
        <dbReference type="ARBA" id="ARBA00022989"/>
    </source>
</evidence>
<dbReference type="GO" id="GO:0050136">
    <property type="term" value="F:NADH dehydrogenase (quinone) (non-electrogenic) activity"/>
    <property type="evidence" value="ECO:0007669"/>
    <property type="project" value="UniProtKB-UniRule"/>
</dbReference>
<gene>
    <name evidence="11" type="primary">nuoA</name>
    <name evidence="13" type="ORF">IQ13_2186</name>
</gene>
<dbReference type="Pfam" id="PF00507">
    <property type="entry name" value="Oxidored_q4"/>
    <property type="match status" value="1"/>
</dbReference>
<comment type="catalytic activity">
    <reaction evidence="11 12">
        <text>a quinone + NADH + 5 H(+)(in) = a quinol + NAD(+) + 4 H(+)(out)</text>
        <dbReference type="Rhea" id="RHEA:57888"/>
        <dbReference type="ChEBI" id="CHEBI:15378"/>
        <dbReference type="ChEBI" id="CHEBI:24646"/>
        <dbReference type="ChEBI" id="CHEBI:57540"/>
        <dbReference type="ChEBI" id="CHEBI:57945"/>
        <dbReference type="ChEBI" id="CHEBI:132124"/>
    </reaction>
</comment>
<keyword evidence="7 11" id="KW-1278">Translocase</keyword>
<evidence type="ECO:0000256" key="7">
    <source>
        <dbReference type="ARBA" id="ARBA00022967"/>
    </source>
</evidence>
<dbReference type="HAMAP" id="MF_01394">
    <property type="entry name" value="NDH1_NuoA"/>
    <property type="match status" value="1"/>
</dbReference>
<dbReference type="GO" id="GO:0030964">
    <property type="term" value="C:NADH dehydrogenase complex"/>
    <property type="evidence" value="ECO:0007669"/>
    <property type="project" value="TreeGrafter"/>
</dbReference>
<protein>
    <recommendedName>
        <fullName evidence="11">NADH-quinone oxidoreductase subunit A</fullName>
        <ecNumber evidence="11">7.1.1.-</ecNumber>
    </recommendedName>
    <alternativeName>
        <fullName evidence="11">NADH dehydrogenase I subunit A</fullName>
    </alternativeName>
    <alternativeName>
        <fullName evidence="11">NDH-1 subunit A</fullName>
    </alternativeName>
    <alternativeName>
        <fullName evidence="11">NUO1</fullName>
    </alternativeName>
</protein>
<proteinExistence type="inferred from homology"/>
<comment type="caution">
    <text evidence="13">The sequence shown here is derived from an EMBL/GenBank/DDBJ whole genome shotgun (WGS) entry which is preliminary data.</text>
</comment>
<evidence type="ECO:0000313" key="13">
    <source>
        <dbReference type="EMBL" id="TWI81171.1"/>
    </source>
</evidence>
<dbReference type="Gene3D" id="1.20.58.1610">
    <property type="entry name" value="NADH:ubiquinone/plastoquinone oxidoreductase, chain 3"/>
    <property type="match status" value="1"/>
</dbReference>
<evidence type="ECO:0000256" key="6">
    <source>
        <dbReference type="ARBA" id="ARBA00022719"/>
    </source>
</evidence>
<dbReference type="InterPro" id="IPR038430">
    <property type="entry name" value="NDAH_ubi_oxred_su3_sf"/>
</dbReference>
<feature type="transmembrane region" description="Helical" evidence="11">
    <location>
        <begin position="80"/>
        <end position="101"/>
    </location>
</feature>
<keyword evidence="8 11" id="KW-1133">Transmembrane helix</keyword>
<evidence type="ECO:0000256" key="12">
    <source>
        <dbReference type="RuleBase" id="RU003639"/>
    </source>
</evidence>
<accession>A0A562SIS2</accession>
<dbReference type="EC" id="7.1.1.-" evidence="11"/>
<keyword evidence="14" id="KW-1185">Reference proteome</keyword>
<sequence length="139" mass="15697">MLELFFLQSNPASTVAKAVNDSSNYFPIGIQILFAVGFVAVMMVLTHLLGPKRPTAQKLENFESGIEIHGNARQPMAVKYFLVAILFVLFDVEVIFFYPYAVNFKELGWSGFVAVLMFVGFFLCGFYYIIKKGALTWED</sequence>
<dbReference type="EMBL" id="VLLE01000004">
    <property type="protein sequence ID" value="TWI81171.1"/>
    <property type="molecule type" value="Genomic_DNA"/>
</dbReference>
<dbReference type="OrthoDB" id="9791970at2"/>
<dbReference type="AlphaFoldDB" id="A0A562SIS2"/>
<comment type="similarity">
    <text evidence="2 11 12">Belongs to the complex I subunit 3 family.</text>
</comment>
<keyword evidence="10 11" id="KW-0472">Membrane</keyword>
<dbReference type="Proteomes" id="UP000316167">
    <property type="component" value="Unassembled WGS sequence"/>
</dbReference>
<evidence type="ECO:0000256" key="5">
    <source>
        <dbReference type="ARBA" id="ARBA00022692"/>
    </source>
</evidence>
<keyword evidence="4 11" id="KW-1003">Cell membrane</keyword>
<name>A0A562SIS2_9BACT</name>
<comment type="subunit">
    <text evidence="11">NDH-1 is composed of 14 different subunits. Subunits NuoA, H, J, K, L, M, N constitute the membrane sector of the complex.</text>
</comment>
<comment type="subcellular location">
    <subcellularLocation>
        <location evidence="11 12">Cell membrane</location>
        <topology evidence="11 12">Multi-pass membrane protein</topology>
    </subcellularLocation>
    <subcellularLocation>
        <location evidence="1">Membrane</location>
        <topology evidence="1">Multi-pass membrane protein</topology>
    </subcellularLocation>
</comment>
<feature type="transmembrane region" description="Helical" evidence="11">
    <location>
        <begin position="28"/>
        <end position="49"/>
    </location>
</feature>
<dbReference type="GO" id="GO:0005886">
    <property type="term" value="C:plasma membrane"/>
    <property type="evidence" value="ECO:0007669"/>
    <property type="project" value="UniProtKB-SubCell"/>
</dbReference>
<evidence type="ECO:0000313" key="14">
    <source>
        <dbReference type="Proteomes" id="UP000316167"/>
    </source>
</evidence>
<keyword evidence="5 11" id="KW-0812">Transmembrane</keyword>
<dbReference type="PANTHER" id="PTHR11058">
    <property type="entry name" value="NADH-UBIQUINONE OXIDOREDUCTASE CHAIN 3"/>
    <property type="match status" value="1"/>
</dbReference>
<evidence type="ECO:0000256" key="2">
    <source>
        <dbReference type="ARBA" id="ARBA00008472"/>
    </source>
</evidence>
<evidence type="ECO:0000256" key="10">
    <source>
        <dbReference type="ARBA" id="ARBA00023136"/>
    </source>
</evidence>
<evidence type="ECO:0000256" key="11">
    <source>
        <dbReference type="HAMAP-Rule" id="MF_01394"/>
    </source>
</evidence>
<keyword evidence="6 11" id="KW-0874">Quinone</keyword>
<dbReference type="InterPro" id="IPR023043">
    <property type="entry name" value="NAD(P)H_OxRDtase_bac/plastid"/>
</dbReference>
<evidence type="ECO:0000256" key="3">
    <source>
        <dbReference type="ARBA" id="ARBA00022448"/>
    </source>
</evidence>
<evidence type="ECO:0000256" key="9">
    <source>
        <dbReference type="ARBA" id="ARBA00023027"/>
    </source>
</evidence>
<evidence type="ECO:0000256" key="1">
    <source>
        <dbReference type="ARBA" id="ARBA00004141"/>
    </source>
</evidence>
<reference evidence="13 14" key="1">
    <citation type="journal article" date="2015" name="Stand. Genomic Sci.">
        <title>Genomic Encyclopedia of Bacterial and Archaeal Type Strains, Phase III: the genomes of soil and plant-associated and newly described type strains.</title>
        <authorList>
            <person name="Whitman W.B."/>
            <person name="Woyke T."/>
            <person name="Klenk H.P."/>
            <person name="Zhou Y."/>
            <person name="Lilburn T.G."/>
            <person name="Beck B.J."/>
            <person name="De Vos P."/>
            <person name="Vandamme P."/>
            <person name="Eisen J.A."/>
            <person name="Garrity G."/>
            <person name="Hugenholtz P."/>
            <person name="Kyrpides N.C."/>
        </authorList>
    </citation>
    <scope>NUCLEOTIDE SEQUENCE [LARGE SCALE GENOMIC DNA]</scope>
    <source>
        <strain evidence="13 14">CGMCC 1.7271</strain>
    </source>
</reference>
<keyword evidence="3 11" id="KW-0813">Transport</keyword>
<keyword evidence="9 11" id="KW-0520">NAD</keyword>
<dbReference type="InterPro" id="IPR000440">
    <property type="entry name" value="NADH_UbQ/plastoQ_OxRdtase_su3"/>
</dbReference>
<comment type="function">
    <text evidence="11">NDH-1 shuttles electrons from NADH, via FMN and iron-sulfur (Fe-S) centers, to quinones in the respiratory chain. The immediate electron acceptor for the enzyme in this species is believed to be a menaquinone. Couples the redox reaction to proton translocation (for every two electrons transferred, four hydrogen ions are translocated across the cytoplasmic membrane), and thus conserves the redox energy in a proton gradient.</text>
</comment>
<feature type="transmembrane region" description="Helical" evidence="11">
    <location>
        <begin position="107"/>
        <end position="130"/>
    </location>
</feature>
<dbReference type="RefSeq" id="WP_144886378.1">
    <property type="nucleotide sequence ID" value="NZ_VLLE01000004.1"/>
</dbReference>
<dbReference type="GO" id="GO:0048038">
    <property type="term" value="F:quinone binding"/>
    <property type="evidence" value="ECO:0007669"/>
    <property type="project" value="UniProtKB-KW"/>
</dbReference>
<organism evidence="13 14">
    <name type="scientific">Lacibacter cauensis</name>
    <dbReference type="NCBI Taxonomy" id="510947"/>
    <lineage>
        <taxon>Bacteria</taxon>
        <taxon>Pseudomonadati</taxon>
        <taxon>Bacteroidota</taxon>
        <taxon>Chitinophagia</taxon>
        <taxon>Chitinophagales</taxon>
        <taxon>Chitinophagaceae</taxon>
        <taxon>Lacibacter</taxon>
    </lineage>
</organism>